<comment type="caution">
    <text evidence="1">The sequence shown here is derived from an EMBL/GenBank/DDBJ whole genome shotgun (WGS) entry which is preliminary data.</text>
</comment>
<protein>
    <submittedName>
        <fullName evidence="1">Uncharacterized protein</fullName>
    </submittedName>
</protein>
<accession>A0ABS5FQ31</accession>
<sequence>MTQSTPDHRIHRSSRASVHDTAVLDYARAAIAHSLDLLKECPADTFLGHQHHKMFATGSLPGGEAECVGPKANHM</sequence>
<organism evidence="1 2">
    <name type="scientific">Bradyrhizobium jicamae</name>
    <dbReference type="NCBI Taxonomy" id="280332"/>
    <lineage>
        <taxon>Bacteria</taxon>
        <taxon>Pseudomonadati</taxon>
        <taxon>Pseudomonadota</taxon>
        <taxon>Alphaproteobacteria</taxon>
        <taxon>Hyphomicrobiales</taxon>
        <taxon>Nitrobacteraceae</taxon>
        <taxon>Bradyrhizobium</taxon>
    </lineage>
</organism>
<gene>
    <name evidence="1" type="ORF">JQ615_26370</name>
</gene>
<evidence type="ECO:0000313" key="2">
    <source>
        <dbReference type="Proteomes" id="UP001315278"/>
    </source>
</evidence>
<reference evidence="2" key="1">
    <citation type="journal article" date="2021" name="ISME J.">
        <title>Evolutionary origin and ecological implication of a unique nif island in free-living Bradyrhizobium lineages.</title>
        <authorList>
            <person name="Tao J."/>
        </authorList>
    </citation>
    <scope>NUCLEOTIDE SEQUENCE [LARGE SCALE GENOMIC DNA]</scope>
    <source>
        <strain evidence="2">SZCCT0434</strain>
    </source>
</reference>
<name>A0ABS5FQ31_9BRAD</name>
<evidence type="ECO:0000313" key="1">
    <source>
        <dbReference type="EMBL" id="MBR0798919.1"/>
    </source>
</evidence>
<dbReference type="RefSeq" id="WP_212399243.1">
    <property type="nucleotide sequence ID" value="NZ_JAFCJH010000032.1"/>
</dbReference>
<dbReference type="EMBL" id="JAFCJH010000032">
    <property type="protein sequence ID" value="MBR0798919.1"/>
    <property type="molecule type" value="Genomic_DNA"/>
</dbReference>
<proteinExistence type="predicted"/>
<keyword evidence="2" id="KW-1185">Reference proteome</keyword>
<dbReference type="Proteomes" id="UP001315278">
    <property type="component" value="Unassembled WGS sequence"/>
</dbReference>